<reference evidence="3 4" key="1">
    <citation type="submission" date="2024-01" db="EMBL/GenBank/DDBJ databases">
        <title>Complete genome of Cladobotryum mycophilum ATHUM6906.</title>
        <authorList>
            <person name="Christinaki A.C."/>
            <person name="Myridakis A.I."/>
            <person name="Kouvelis V.N."/>
        </authorList>
    </citation>
    <scope>NUCLEOTIDE SEQUENCE [LARGE SCALE GENOMIC DNA]</scope>
    <source>
        <strain evidence="3 4">ATHUM6906</strain>
    </source>
</reference>
<gene>
    <name evidence="3" type="ORF">PT974_06007</name>
</gene>
<evidence type="ECO:0000313" key="4">
    <source>
        <dbReference type="Proteomes" id="UP001338125"/>
    </source>
</evidence>
<feature type="compositionally biased region" description="Basic and acidic residues" evidence="2">
    <location>
        <begin position="224"/>
        <end position="234"/>
    </location>
</feature>
<name>A0ABR0SKB0_9HYPO</name>
<protein>
    <submittedName>
        <fullName evidence="3">Uncharacterized protein</fullName>
    </submittedName>
</protein>
<evidence type="ECO:0000256" key="2">
    <source>
        <dbReference type="SAM" id="MobiDB-lite"/>
    </source>
</evidence>
<feature type="compositionally biased region" description="Basic and acidic residues" evidence="2">
    <location>
        <begin position="145"/>
        <end position="157"/>
    </location>
</feature>
<organism evidence="3 4">
    <name type="scientific">Cladobotryum mycophilum</name>
    <dbReference type="NCBI Taxonomy" id="491253"/>
    <lineage>
        <taxon>Eukaryota</taxon>
        <taxon>Fungi</taxon>
        <taxon>Dikarya</taxon>
        <taxon>Ascomycota</taxon>
        <taxon>Pezizomycotina</taxon>
        <taxon>Sordariomycetes</taxon>
        <taxon>Hypocreomycetidae</taxon>
        <taxon>Hypocreales</taxon>
        <taxon>Hypocreaceae</taxon>
        <taxon>Cladobotryum</taxon>
    </lineage>
</organism>
<dbReference type="Proteomes" id="UP001338125">
    <property type="component" value="Unassembled WGS sequence"/>
</dbReference>
<evidence type="ECO:0000256" key="1">
    <source>
        <dbReference type="SAM" id="Coils"/>
    </source>
</evidence>
<keyword evidence="1" id="KW-0175">Coiled coil</keyword>
<feature type="compositionally biased region" description="Basic and acidic residues" evidence="2">
    <location>
        <begin position="171"/>
        <end position="187"/>
    </location>
</feature>
<feature type="coiled-coil region" evidence="1">
    <location>
        <begin position="318"/>
        <end position="345"/>
    </location>
</feature>
<evidence type="ECO:0000313" key="3">
    <source>
        <dbReference type="EMBL" id="KAK5992593.1"/>
    </source>
</evidence>
<comment type="caution">
    <text evidence="3">The sequence shown here is derived from an EMBL/GenBank/DDBJ whole genome shotgun (WGS) entry which is preliminary data.</text>
</comment>
<feature type="compositionally biased region" description="Low complexity" evidence="2">
    <location>
        <begin position="281"/>
        <end position="290"/>
    </location>
</feature>
<feature type="compositionally biased region" description="Basic residues" evidence="2">
    <location>
        <begin position="250"/>
        <end position="260"/>
    </location>
</feature>
<feature type="compositionally biased region" description="Basic and acidic residues" evidence="2">
    <location>
        <begin position="261"/>
        <end position="272"/>
    </location>
</feature>
<feature type="compositionally biased region" description="Low complexity" evidence="2">
    <location>
        <begin position="235"/>
        <end position="249"/>
    </location>
</feature>
<keyword evidence="4" id="KW-1185">Reference proteome</keyword>
<accession>A0ABR0SKB0</accession>
<feature type="region of interest" description="Disordered" evidence="2">
    <location>
        <begin position="1"/>
        <end position="20"/>
    </location>
</feature>
<dbReference type="EMBL" id="JAVFKD010000012">
    <property type="protein sequence ID" value="KAK5992593.1"/>
    <property type="molecule type" value="Genomic_DNA"/>
</dbReference>
<proteinExistence type="predicted"/>
<sequence length="363" mass="40961">MRASTPKSNPKKRSTSLPGPPYPPCIFTTLPERQLYLRLKTVYEKHFQTWDKESRDAWPGLVERASLRPTTSKKVTSHKIVKSLTERNVTWAHVVLLRVIFKENLFTSHKVIKIIRHKYPSANFNTFAYNEIYKTNRTAEIPEPMGEKNKMPKSDDRVTDEDRDGSPSRSPEGDKQEAARMKKEKETSAVIKQEAEEDSPAIKLLDTPQHPSEKPKAPAKRKRTINDADGDAKPAAKPAPGKKTAPSSKAPRKSNAAKRVKKEEDMALKTEEPSPAPKALPPAKKAASSATKVENPIKEITRRLADHDEGIEGIRKLLSFVERLSKATEKRARALEREVQRLAGLGIRFPEEDVKQSIETREE</sequence>
<feature type="region of interest" description="Disordered" evidence="2">
    <location>
        <begin position="140"/>
        <end position="294"/>
    </location>
</feature>